<dbReference type="AlphaFoldDB" id="A0A804I913"/>
<evidence type="ECO:0000256" key="4">
    <source>
        <dbReference type="ARBA" id="ARBA00023180"/>
    </source>
</evidence>
<proteinExistence type="inferred from homology"/>
<feature type="signal peptide" evidence="5">
    <location>
        <begin position="1"/>
        <end position="19"/>
    </location>
</feature>
<dbReference type="GO" id="GO:0016787">
    <property type="term" value="F:hydrolase activity"/>
    <property type="evidence" value="ECO:0000318"/>
    <property type="project" value="GO_Central"/>
</dbReference>
<dbReference type="PANTHER" id="PTHR10426:SF139">
    <property type="entry name" value="OS09G0374900 PROTEIN"/>
    <property type="match status" value="1"/>
</dbReference>
<dbReference type="OrthoDB" id="1908448at2759"/>
<dbReference type="Proteomes" id="UP000012960">
    <property type="component" value="Unplaced"/>
</dbReference>
<evidence type="ECO:0000313" key="8">
    <source>
        <dbReference type="EnsemblPlants" id="Ma03_p06190.1"/>
    </source>
</evidence>
<dbReference type="EnsemblPlants" id="Ma03_t06190.1">
    <property type="protein sequence ID" value="Ma03_p06190.1"/>
    <property type="gene ID" value="Ma03_g06190"/>
</dbReference>
<dbReference type="SUPFAM" id="SSF63829">
    <property type="entry name" value="Calcium-dependent phosphotriesterase"/>
    <property type="match status" value="1"/>
</dbReference>
<dbReference type="Gramene" id="Ma03_t06190.1">
    <property type="protein sequence ID" value="Ma03_p06190.1"/>
    <property type="gene ID" value="Ma03_g06190"/>
</dbReference>
<evidence type="ECO:0000256" key="3">
    <source>
        <dbReference type="ARBA" id="ARBA00022554"/>
    </source>
</evidence>
<dbReference type="InParanoid" id="A0A804I913"/>
<evidence type="ECO:0000256" key="1">
    <source>
        <dbReference type="ARBA" id="ARBA00004116"/>
    </source>
</evidence>
<dbReference type="FunFam" id="2.120.10.30:FF:000048">
    <property type="entry name" value="Protein strictosidine synthase-like 10"/>
    <property type="match status" value="1"/>
</dbReference>
<gene>
    <name evidence="7" type="ORF">GSMUA_209120.1</name>
</gene>
<organism evidence="8 9">
    <name type="scientific">Musa acuminata subsp. malaccensis</name>
    <name type="common">Wild banana</name>
    <name type="synonym">Musa malaccensis</name>
    <dbReference type="NCBI Taxonomy" id="214687"/>
    <lineage>
        <taxon>Eukaryota</taxon>
        <taxon>Viridiplantae</taxon>
        <taxon>Streptophyta</taxon>
        <taxon>Embryophyta</taxon>
        <taxon>Tracheophyta</taxon>
        <taxon>Spermatophyta</taxon>
        <taxon>Magnoliopsida</taxon>
        <taxon>Liliopsida</taxon>
        <taxon>Zingiberales</taxon>
        <taxon>Musaceae</taxon>
        <taxon>Musa</taxon>
    </lineage>
</organism>
<dbReference type="InterPro" id="IPR018119">
    <property type="entry name" value="Strictosidine_synth_cons-reg"/>
</dbReference>
<dbReference type="FunCoup" id="A0A804I913">
    <property type="interactions" value="1356"/>
</dbReference>
<sequence length="334" mass="36351">MRLALLFVVLMAILSCTACYKEIAMNRLEGLERLALRTVVGPESLAFDRHGRGPYTGVSGGRILMWQDKGRGWTGYAVNAANRRRECEGSDVSMERVCGRPLGLQFHHATGVLYVADAYFGLLAVGPTGGAAELLAASAEGVPFNFTNGVDVDQKTGVVYFTDSSTQYQRQDYILAVVTGDSTGRLMKYDPRTRKVTVLRRGLRFPNGVALSGDGSFLLFAETGTCRVIKYWLRGPKAATTEVFAELPRYPDNIRRTPGGEYWVALNGEKIDLNGAAKAEAATERPVAMRLSAEGKLVEALDGEELASVSEVAEESGSVWVGSVEMPYVDVYKL</sequence>
<feature type="chain" id="PRO_5033611191" evidence="5">
    <location>
        <begin position="20"/>
        <end position="334"/>
    </location>
</feature>
<dbReference type="PANTHER" id="PTHR10426">
    <property type="entry name" value="STRICTOSIDINE SYNTHASE-RELATED"/>
    <property type="match status" value="1"/>
</dbReference>
<dbReference type="Gene3D" id="2.120.10.30">
    <property type="entry name" value="TolB, C-terminal domain"/>
    <property type="match status" value="1"/>
</dbReference>
<keyword evidence="4" id="KW-0325">Glycoprotein</keyword>
<dbReference type="KEGG" id="mus:103977472"/>
<dbReference type="GO" id="GO:0005773">
    <property type="term" value="C:vacuole"/>
    <property type="evidence" value="ECO:0007669"/>
    <property type="project" value="UniProtKB-SubCell"/>
</dbReference>
<dbReference type="InterPro" id="IPR011042">
    <property type="entry name" value="6-blade_b-propeller_TolB-like"/>
</dbReference>
<evidence type="ECO:0000313" key="9">
    <source>
        <dbReference type="Proteomes" id="UP000012960"/>
    </source>
</evidence>
<accession>A0A804I913</accession>
<comment type="subcellular location">
    <subcellularLocation>
        <location evidence="1">Vacuole</location>
    </subcellularLocation>
</comment>
<keyword evidence="5" id="KW-0732">Signal</keyword>
<comment type="similarity">
    <text evidence="2">Belongs to the strictosidine synthase family.</text>
</comment>
<dbReference type="PROSITE" id="PS51257">
    <property type="entry name" value="PROKAR_LIPOPROTEIN"/>
    <property type="match status" value="1"/>
</dbReference>
<dbReference type="Pfam" id="PF20067">
    <property type="entry name" value="SSL_N"/>
    <property type="match status" value="1"/>
</dbReference>
<dbReference type="EMBL" id="HG996468">
    <property type="protein sequence ID" value="CAG1849326.1"/>
    <property type="molecule type" value="Genomic_DNA"/>
</dbReference>
<evidence type="ECO:0000256" key="2">
    <source>
        <dbReference type="ARBA" id="ARBA00009191"/>
    </source>
</evidence>
<keyword evidence="3" id="KW-0926">Vacuole</keyword>
<evidence type="ECO:0000259" key="6">
    <source>
        <dbReference type="Pfam" id="PF03088"/>
    </source>
</evidence>
<keyword evidence="9" id="KW-1185">Reference proteome</keyword>
<reference evidence="8" key="2">
    <citation type="submission" date="2021-05" db="UniProtKB">
        <authorList>
            <consortium name="EnsemblPlants"/>
        </authorList>
    </citation>
    <scope>IDENTIFICATION</scope>
    <source>
        <strain evidence="8">subsp. malaccensis</strain>
    </source>
</reference>
<evidence type="ECO:0000313" key="7">
    <source>
        <dbReference type="EMBL" id="CAG1849326.1"/>
    </source>
</evidence>
<evidence type="ECO:0000256" key="5">
    <source>
        <dbReference type="SAM" id="SignalP"/>
    </source>
</evidence>
<name>A0A804I913_MUSAM</name>
<feature type="domain" description="Strictosidine synthase conserved region" evidence="6">
    <location>
        <begin position="148"/>
        <end position="235"/>
    </location>
</feature>
<reference evidence="7" key="1">
    <citation type="submission" date="2021-03" db="EMBL/GenBank/DDBJ databases">
        <authorList>
            <consortium name="Genoscope - CEA"/>
            <person name="William W."/>
        </authorList>
    </citation>
    <scope>NUCLEOTIDE SEQUENCE</scope>
    <source>
        <strain evidence="7">Doubled-haploid Pahang</strain>
    </source>
</reference>
<dbReference type="OMA" id="DMEEATH"/>
<dbReference type="Pfam" id="PF03088">
    <property type="entry name" value="Str_synth"/>
    <property type="match status" value="1"/>
</dbReference>
<protein>
    <submittedName>
        <fullName evidence="7">(wild Malaysian banana) hypothetical protein</fullName>
    </submittedName>
</protein>